<dbReference type="Gene3D" id="3.90.79.10">
    <property type="entry name" value="Nucleoside Triphosphate Pyrophosphohydrolase"/>
    <property type="match status" value="1"/>
</dbReference>
<dbReference type="PANTHER" id="PTHR21340:SF7">
    <property type="entry name" value="NUDIX HYDROLASE DOMAIN-CONTAINING PROTEIN"/>
    <property type="match status" value="1"/>
</dbReference>
<dbReference type="PROSITE" id="PS51462">
    <property type="entry name" value="NUDIX"/>
    <property type="match status" value="1"/>
</dbReference>
<dbReference type="InterPro" id="IPR020084">
    <property type="entry name" value="NUDIX_hydrolase_CS"/>
</dbReference>
<organism evidence="3 4">
    <name type="scientific">Saccharopolyspora taberi</name>
    <dbReference type="NCBI Taxonomy" id="60895"/>
    <lineage>
        <taxon>Bacteria</taxon>
        <taxon>Bacillati</taxon>
        <taxon>Actinomycetota</taxon>
        <taxon>Actinomycetes</taxon>
        <taxon>Pseudonocardiales</taxon>
        <taxon>Pseudonocardiaceae</taxon>
        <taxon>Saccharopolyspora</taxon>
    </lineage>
</organism>
<dbReference type="SUPFAM" id="SSF55811">
    <property type="entry name" value="Nudix"/>
    <property type="match status" value="1"/>
</dbReference>
<accession>A0ABN3VCS2</accession>
<name>A0ABN3VCS2_9PSEU</name>
<protein>
    <submittedName>
        <fullName evidence="3">NUDIX domain-containing protein</fullName>
    </submittedName>
</protein>
<dbReference type="EMBL" id="BAAAUX010000014">
    <property type="protein sequence ID" value="GAA2792438.1"/>
    <property type="molecule type" value="Genomic_DNA"/>
</dbReference>
<reference evidence="3 4" key="1">
    <citation type="journal article" date="2019" name="Int. J. Syst. Evol. Microbiol.">
        <title>The Global Catalogue of Microorganisms (GCM) 10K type strain sequencing project: providing services to taxonomists for standard genome sequencing and annotation.</title>
        <authorList>
            <consortium name="The Broad Institute Genomics Platform"/>
            <consortium name="The Broad Institute Genome Sequencing Center for Infectious Disease"/>
            <person name="Wu L."/>
            <person name="Ma J."/>
        </authorList>
    </citation>
    <scope>NUCLEOTIDE SEQUENCE [LARGE SCALE GENOMIC DNA]</scope>
    <source>
        <strain evidence="3 4">JCM 9383</strain>
    </source>
</reference>
<comment type="caution">
    <text evidence="3">The sequence shown here is derived from an EMBL/GenBank/DDBJ whole genome shotgun (WGS) entry which is preliminary data.</text>
</comment>
<evidence type="ECO:0000313" key="4">
    <source>
        <dbReference type="Proteomes" id="UP001500979"/>
    </source>
</evidence>
<gene>
    <name evidence="3" type="ORF">GCM10010470_29030</name>
</gene>
<evidence type="ECO:0000256" key="1">
    <source>
        <dbReference type="ARBA" id="ARBA00022801"/>
    </source>
</evidence>
<evidence type="ECO:0000259" key="2">
    <source>
        <dbReference type="PROSITE" id="PS51462"/>
    </source>
</evidence>
<proteinExistence type="predicted"/>
<dbReference type="InterPro" id="IPR015797">
    <property type="entry name" value="NUDIX_hydrolase-like_dom_sf"/>
</dbReference>
<feature type="domain" description="Nudix hydrolase" evidence="2">
    <location>
        <begin position="1"/>
        <end position="152"/>
    </location>
</feature>
<keyword evidence="1" id="KW-0378">Hydrolase</keyword>
<dbReference type="RefSeq" id="WP_344680180.1">
    <property type="nucleotide sequence ID" value="NZ_BAAAUX010000014.1"/>
</dbReference>
<dbReference type="Proteomes" id="UP001500979">
    <property type="component" value="Unassembled WGS sequence"/>
</dbReference>
<dbReference type="PANTHER" id="PTHR21340">
    <property type="entry name" value="DIADENOSINE 5,5-P1,P4-TETRAPHOSPHATE PYROPHOSPHOHYDROLASE MUTT"/>
    <property type="match status" value="1"/>
</dbReference>
<dbReference type="InterPro" id="IPR000086">
    <property type="entry name" value="NUDIX_hydrolase_dom"/>
</dbReference>
<dbReference type="Pfam" id="PF00293">
    <property type="entry name" value="NUDIX"/>
    <property type="match status" value="1"/>
</dbReference>
<sequence length="160" mass="17917">MGKRSAGIVLFRIRDGLEVLLVHPGGPFWKNKDDGAWSVPKGEHDDAEDPRAAALREFREETGTDLSGADLVELGAVRQKSGKVVTAFAAEGDFDPELLTSNVFEMQWPPRSGRTQQFPEVDRAGWFDADTARRKLVPAQAELIDRLERFLRQDSQQPRT</sequence>
<evidence type="ECO:0000313" key="3">
    <source>
        <dbReference type="EMBL" id="GAA2792438.1"/>
    </source>
</evidence>
<dbReference type="PROSITE" id="PS00893">
    <property type="entry name" value="NUDIX_BOX"/>
    <property type="match status" value="1"/>
</dbReference>
<dbReference type="CDD" id="cd04662">
    <property type="entry name" value="NUDIX_Hydrolase"/>
    <property type="match status" value="1"/>
</dbReference>
<dbReference type="InterPro" id="IPR051325">
    <property type="entry name" value="Nudix_hydrolase_domain"/>
</dbReference>
<keyword evidence="4" id="KW-1185">Reference proteome</keyword>